<accession>A0A377CFZ0</accession>
<evidence type="ECO:0000313" key="2">
    <source>
        <dbReference type="Proteomes" id="UP000254255"/>
    </source>
</evidence>
<sequence>MILKKISPIKNALVSIFQLFILTAMGNMSLCGLKKESLTAASELVTCRE</sequence>
<keyword evidence="1" id="KW-0808">Transferase</keyword>
<reference evidence="1 2" key="1">
    <citation type="submission" date="2018-06" db="EMBL/GenBank/DDBJ databases">
        <authorList>
            <consortium name="Pathogen Informatics"/>
            <person name="Doyle S."/>
        </authorList>
    </citation>
    <scope>NUCLEOTIDE SEQUENCE [LARGE SCALE GENOMIC DNA]</scope>
    <source>
        <strain evidence="1 2">NCTC13148</strain>
    </source>
</reference>
<organism evidence="1 2">
    <name type="scientific">Escherichia coli</name>
    <dbReference type="NCBI Taxonomy" id="562"/>
    <lineage>
        <taxon>Bacteria</taxon>
        <taxon>Pseudomonadati</taxon>
        <taxon>Pseudomonadota</taxon>
        <taxon>Gammaproteobacteria</taxon>
        <taxon>Enterobacterales</taxon>
        <taxon>Enterobacteriaceae</taxon>
        <taxon>Escherichia</taxon>
    </lineage>
</organism>
<name>A0A377CFZ0_ECOLX</name>
<keyword evidence="1" id="KW-0489">Methyltransferase</keyword>
<dbReference type="GO" id="GO:0032259">
    <property type="term" value="P:methylation"/>
    <property type="evidence" value="ECO:0007669"/>
    <property type="project" value="UniProtKB-KW"/>
</dbReference>
<dbReference type="Proteomes" id="UP000254255">
    <property type="component" value="Unassembled WGS sequence"/>
</dbReference>
<dbReference type="AlphaFoldDB" id="A0A377CFZ0"/>
<dbReference type="GO" id="GO:0008168">
    <property type="term" value="F:methyltransferase activity"/>
    <property type="evidence" value="ECO:0007669"/>
    <property type="project" value="UniProtKB-KW"/>
</dbReference>
<gene>
    <name evidence="1" type="ORF">NCTC13148_04958</name>
</gene>
<protein>
    <submittedName>
        <fullName evidence="1">RNA methyltransferase</fullName>
    </submittedName>
</protein>
<evidence type="ECO:0000313" key="1">
    <source>
        <dbReference type="EMBL" id="STL92753.1"/>
    </source>
</evidence>
<dbReference type="EMBL" id="UGET01000004">
    <property type="protein sequence ID" value="STL92753.1"/>
    <property type="molecule type" value="Genomic_DNA"/>
</dbReference>
<proteinExistence type="predicted"/>